<gene>
    <name evidence="1" type="ORF">H9Q78_05355</name>
</gene>
<dbReference type="KEGG" id="qdo:H9Q78_05355"/>
<name>A0A7G9G6X8_9FIRM</name>
<evidence type="ECO:0000313" key="1">
    <source>
        <dbReference type="EMBL" id="QNM06560.1"/>
    </source>
</evidence>
<proteinExistence type="predicted"/>
<evidence type="ECO:0000313" key="2">
    <source>
        <dbReference type="Proteomes" id="UP000515823"/>
    </source>
</evidence>
<reference evidence="1 2" key="1">
    <citation type="submission" date="2020-08" db="EMBL/GenBank/DDBJ databases">
        <authorList>
            <person name="Liu C."/>
            <person name="Sun Q."/>
        </authorList>
    </citation>
    <scope>NUCLEOTIDE SEQUENCE [LARGE SCALE GENOMIC DNA]</scope>
    <source>
        <strain evidence="1 2">NSJ-38</strain>
    </source>
</reference>
<accession>A0A7G9G6X8</accession>
<evidence type="ECO:0008006" key="3">
    <source>
        <dbReference type="Google" id="ProtNLM"/>
    </source>
</evidence>
<organism evidence="1 2">
    <name type="scientific">Qiania dongpingensis</name>
    <dbReference type="NCBI Taxonomy" id="2763669"/>
    <lineage>
        <taxon>Bacteria</taxon>
        <taxon>Bacillati</taxon>
        <taxon>Bacillota</taxon>
        <taxon>Clostridia</taxon>
        <taxon>Lachnospirales</taxon>
        <taxon>Lachnospiraceae</taxon>
        <taxon>Qiania</taxon>
    </lineage>
</organism>
<dbReference type="EMBL" id="CP060634">
    <property type="protein sequence ID" value="QNM06560.1"/>
    <property type="molecule type" value="Genomic_DNA"/>
</dbReference>
<protein>
    <recommendedName>
        <fullName evidence="3">DUF4406 domain-containing protein</fullName>
    </recommendedName>
</protein>
<dbReference type="RefSeq" id="WP_249304093.1">
    <property type="nucleotide sequence ID" value="NZ_CP060634.1"/>
</dbReference>
<dbReference type="Proteomes" id="UP000515823">
    <property type="component" value="Chromosome"/>
</dbReference>
<keyword evidence="2" id="KW-1185">Reference proteome</keyword>
<sequence>MKKLFISQPMKNKTDEEILAVREKAIQSAKDFLGEDVEVIDSFFQLDAPENANSGLWFLGKALELLATADVAYFASGWENARGCYGIDIIEDYKERK</sequence>
<dbReference type="AlphaFoldDB" id="A0A7G9G6X8"/>